<evidence type="ECO:0000313" key="3">
    <source>
        <dbReference type="Proteomes" id="UP000228921"/>
    </source>
</evidence>
<dbReference type="InterPro" id="IPR012296">
    <property type="entry name" value="Nuclease_put_TT1808"/>
</dbReference>
<proteinExistence type="predicted"/>
<dbReference type="InterPro" id="IPR011335">
    <property type="entry name" value="Restrct_endonuc-II-like"/>
</dbReference>
<name>A0A2M8P0V5_9CHLR</name>
<evidence type="ECO:0000313" key="2">
    <source>
        <dbReference type="EMBL" id="PJF31178.1"/>
    </source>
</evidence>
<dbReference type="Proteomes" id="UP000228921">
    <property type="component" value="Unassembled WGS sequence"/>
</dbReference>
<dbReference type="Pfam" id="PF05685">
    <property type="entry name" value="Uma2"/>
    <property type="match status" value="1"/>
</dbReference>
<comment type="caution">
    <text evidence="2">The sequence shown here is derived from an EMBL/GenBank/DDBJ whole genome shotgun (WGS) entry which is preliminary data.</text>
</comment>
<dbReference type="InterPro" id="IPR008538">
    <property type="entry name" value="Uma2"/>
</dbReference>
<organism evidence="2 3">
    <name type="scientific">Candidatus Thermofonsia Clade 1 bacterium</name>
    <dbReference type="NCBI Taxonomy" id="2364210"/>
    <lineage>
        <taxon>Bacteria</taxon>
        <taxon>Bacillati</taxon>
        <taxon>Chloroflexota</taxon>
        <taxon>Candidatus Thermofontia</taxon>
        <taxon>Candidatus Thermofonsia Clade 1</taxon>
    </lineage>
</organism>
<reference evidence="2 3" key="1">
    <citation type="submission" date="2017-11" db="EMBL/GenBank/DDBJ databases">
        <title>Evolution of Phototrophy in the Chloroflexi Phylum Driven by Horizontal Gene Transfer.</title>
        <authorList>
            <person name="Ward L.M."/>
            <person name="Hemp J."/>
            <person name="Shih P.M."/>
            <person name="Mcglynn S.E."/>
            <person name="Fischer W."/>
        </authorList>
    </citation>
    <scope>NUCLEOTIDE SEQUENCE [LARGE SCALE GENOMIC DNA]</scope>
    <source>
        <strain evidence="2">CP2_2F</strain>
    </source>
</reference>
<feature type="domain" description="Putative restriction endonuclease" evidence="1">
    <location>
        <begin position="14"/>
        <end position="187"/>
    </location>
</feature>
<dbReference type="PANTHER" id="PTHR34107:SF4">
    <property type="entry name" value="SLL1222 PROTEIN"/>
    <property type="match status" value="1"/>
</dbReference>
<dbReference type="CDD" id="cd06260">
    <property type="entry name" value="DUF820-like"/>
    <property type="match status" value="1"/>
</dbReference>
<evidence type="ECO:0000259" key="1">
    <source>
        <dbReference type="Pfam" id="PF05685"/>
    </source>
</evidence>
<dbReference type="PANTHER" id="PTHR34107">
    <property type="entry name" value="SLL0198 PROTEIN-RELATED"/>
    <property type="match status" value="1"/>
</dbReference>
<accession>A0A2M8P0V5</accession>
<dbReference type="AlphaFoldDB" id="A0A2M8P0V5"/>
<dbReference type="SUPFAM" id="SSF52980">
    <property type="entry name" value="Restriction endonuclease-like"/>
    <property type="match status" value="1"/>
</dbReference>
<protein>
    <recommendedName>
        <fullName evidence="1">Putative restriction endonuclease domain-containing protein</fullName>
    </recommendedName>
</protein>
<sequence>MSEQIAARRGMALEEYLERSAERPFELLDGEVCLMSPSMLLHSIVIRRLLFALSAAAGDSWEVFSETTFIAPDQAASNWLTDSFVPDLAVFDSAAFKALCADRTLIATRPAPLIPALVAEVLSPHDRHSDVARKVSRYSALGVRLIWIVDPQVSQVTVYQRGSNQATVLGAADVLTADDLLPDFRLLLAELFTL</sequence>
<gene>
    <name evidence="2" type="ORF">CUN51_04730</name>
</gene>
<dbReference type="Gene3D" id="3.90.1570.10">
    <property type="entry name" value="tt1808, chain A"/>
    <property type="match status" value="1"/>
</dbReference>
<dbReference type="EMBL" id="PGTK01000004">
    <property type="protein sequence ID" value="PJF31178.1"/>
    <property type="molecule type" value="Genomic_DNA"/>
</dbReference>